<dbReference type="Proteomes" id="UP001501469">
    <property type="component" value="Unassembled WGS sequence"/>
</dbReference>
<organism evidence="2 3">
    <name type="scientific">Hymenobacter glaciei</name>
    <dbReference type="NCBI Taxonomy" id="877209"/>
    <lineage>
        <taxon>Bacteria</taxon>
        <taxon>Pseudomonadati</taxon>
        <taxon>Bacteroidota</taxon>
        <taxon>Cytophagia</taxon>
        <taxon>Cytophagales</taxon>
        <taxon>Hymenobacteraceae</taxon>
        <taxon>Hymenobacter</taxon>
    </lineage>
</organism>
<accession>A0ABP7TTY9</accession>
<dbReference type="RefSeq" id="WP_345052120.1">
    <property type="nucleotide sequence ID" value="NZ_BAABDK010000011.1"/>
</dbReference>
<dbReference type="CDD" id="cd00371">
    <property type="entry name" value="HMA"/>
    <property type="match status" value="1"/>
</dbReference>
<evidence type="ECO:0000259" key="1">
    <source>
        <dbReference type="PROSITE" id="PS50846"/>
    </source>
</evidence>
<dbReference type="EMBL" id="BAABDK010000011">
    <property type="protein sequence ID" value="GAA4031033.1"/>
    <property type="molecule type" value="Genomic_DNA"/>
</dbReference>
<dbReference type="InterPro" id="IPR036163">
    <property type="entry name" value="HMA_dom_sf"/>
</dbReference>
<name>A0ABP7TTY9_9BACT</name>
<protein>
    <recommendedName>
        <fullName evidence="1">HMA domain-containing protein</fullName>
    </recommendedName>
</protein>
<reference evidence="3" key="1">
    <citation type="journal article" date="2019" name="Int. J. Syst. Evol. Microbiol.">
        <title>The Global Catalogue of Microorganisms (GCM) 10K type strain sequencing project: providing services to taxonomists for standard genome sequencing and annotation.</title>
        <authorList>
            <consortium name="The Broad Institute Genomics Platform"/>
            <consortium name="The Broad Institute Genome Sequencing Center for Infectious Disease"/>
            <person name="Wu L."/>
            <person name="Ma J."/>
        </authorList>
    </citation>
    <scope>NUCLEOTIDE SEQUENCE [LARGE SCALE GENOMIC DNA]</scope>
    <source>
        <strain evidence="3">JCM 17225</strain>
    </source>
</reference>
<feature type="domain" description="HMA" evidence="1">
    <location>
        <begin position="1"/>
        <end position="67"/>
    </location>
</feature>
<dbReference type="PROSITE" id="PS50846">
    <property type="entry name" value="HMA_2"/>
    <property type="match status" value="1"/>
</dbReference>
<dbReference type="InterPro" id="IPR006121">
    <property type="entry name" value="HMA_dom"/>
</dbReference>
<dbReference type="Gene3D" id="3.30.70.100">
    <property type="match status" value="1"/>
</dbReference>
<evidence type="ECO:0000313" key="2">
    <source>
        <dbReference type="EMBL" id="GAA4031033.1"/>
    </source>
</evidence>
<gene>
    <name evidence="2" type="ORF">GCM10022409_14080</name>
</gene>
<comment type="caution">
    <text evidence="2">The sequence shown here is derived from an EMBL/GenBank/DDBJ whole genome shotgun (WGS) entry which is preliminary data.</text>
</comment>
<dbReference type="SUPFAM" id="SSF55008">
    <property type="entry name" value="HMA, heavy metal-associated domain"/>
    <property type="match status" value="1"/>
</dbReference>
<evidence type="ECO:0000313" key="3">
    <source>
        <dbReference type="Proteomes" id="UP001501469"/>
    </source>
</evidence>
<sequence length="70" mass="7163">MSTLQFKTTINCGGCIKAVTPALNQAVGAGNWQVDTVNPAKILTVTSDQATAEQIVQAVEGAGFEIQAAA</sequence>
<proteinExistence type="predicted"/>
<keyword evidence="3" id="KW-1185">Reference proteome</keyword>